<dbReference type="AlphaFoldDB" id="A0A8J3SWU2"/>
<dbReference type="InterPro" id="IPR029058">
    <property type="entry name" value="AB_hydrolase_fold"/>
</dbReference>
<accession>A0A8J3SWU2</accession>
<dbReference type="Gene3D" id="3.40.50.1820">
    <property type="entry name" value="alpha/beta hydrolase"/>
    <property type="match status" value="1"/>
</dbReference>
<feature type="domain" description="AB hydrolase-1" evidence="1">
    <location>
        <begin position="14"/>
        <end position="111"/>
    </location>
</feature>
<gene>
    <name evidence="2" type="ORF">Psi01_76180</name>
</gene>
<organism evidence="2 3">
    <name type="scientific">Planobispora siamensis</name>
    <dbReference type="NCBI Taxonomy" id="936338"/>
    <lineage>
        <taxon>Bacteria</taxon>
        <taxon>Bacillati</taxon>
        <taxon>Actinomycetota</taxon>
        <taxon>Actinomycetes</taxon>
        <taxon>Streptosporangiales</taxon>
        <taxon>Streptosporangiaceae</taxon>
        <taxon>Planobispora</taxon>
    </lineage>
</organism>
<name>A0A8J3SWU2_9ACTN</name>
<dbReference type="Proteomes" id="UP000619788">
    <property type="component" value="Unassembled WGS sequence"/>
</dbReference>
<evidence type="ECO:0000313" key="2">
    <source>
        <dbReference type="EMBL" id="GIH96988.1"/>
    </source>
</evidence>
<evidence type="ECO:0000259" key="1">
    <source>
        <dbReference type="Pfam" id="PF00561"/>
    </source>
</evidence>
<evidence type="ECO:0000313" key="3">
    <source>
        <dbReference type="Proteomes" id="UP000619788"/>
    </source>
</evidence>
<dbReference type="EMBL" id="BOOJ01000075">
    <property type="protein sequence ID" value="GIH96988.1"/>
    <property type="molecule type" value="Genomic_DNA"/>
</dbReference>
<keyword evidence="3" id="KW-1185">Reference proteome</keyword>
<protein>
    <recommendedName>
        <fullName evidence="1">AB hydrolase-1 domain-containing protein</fullName>
    </recommendedName>
</protein>
<dbReference type="SUPFAM" id="SSF53474">
    <property type="entry name" value="alpha/beta-Hydrolases"/>
    <property type="match status" value="1"/>
</dbReference>
<sequence>MRSLEAGEDRSGGPLVVILPGLGALGYLQDTLAGCGAWARSFLLDVPGGDGPGACPVEVPALADTVSAWLDALPDGPVVLAGHSTGAQVALRVAAARPDRVRGLALLGPVFPPHLRRPAALLAPVLRDLPRESPALLRVAVPYYLYDGVPRLARYVRSVQREEPERLITGIGCPVVTARGRHDTLAPQWWTDRLAALARRGRSLTVPGAHTFPYRRGGLTAGLIARAARGADMLPGGR</sequence>
<dbReference type="InterPro" id="IPR000073">
    <property type="entry name" value="AB_hydrolase_1"/>
</dbReference>
<reference evidence="2 3" key="1">
    <citation type="submission" date="2021-01" db="EMBL/GenBank/DDBJ databases">
        <title>Whole genome shotgun sequence of Planobispora siamensis NBRC 107568.</title>
        <authorList>
            <person name="Komaki H."/>
            <person name="Tamura T."/>
        </authorList>
    </citation>
    <scope>NUCLEOTIDE SEQUENCE [LARGE SCALE GENOMIC DNA]</scope>
    <source>
        <strain evidence="2 3">NBRC 107568</strain>
    </source>
</reference>
<proteinExistence type="predicted"/>
<dbReference type="GO" id="GO:0003824">
    <property type="term" value="F:catalytic activity"/>
    <property type="evidence" value="ECO:0007669"/>
    <property type="project" value="UniProtKB-ARBA"/>
</dbReference>
<comment type="caution">
    <text evidence="2">The sequence shown here is derived from an EMBL/GenBank/DDBJ whole genome shotgun (WGS) entry which is preliminary data.</text>
</comment>
<dbReference type="RefSeq" id="WP_204069012.1">
    <property type="nucleotide sequence ID" value="NZ_BOOJ01000075.1"/>
</dbReference>
<dbReference type="Pfam" id="PF00561">
    <property type="entry name" value="Abhydrolase_1"/>
    <property type="match status" value="1"/>
</dbReference>